<evidence type="ECO:0000313" key="1">
    <source>
        <dbReference type="EMBL" id="CDW47994.1"/>
    </source>
</evidence>
<sequence>VGYELGVHIKDPPAYSLREVHIGSFDYFCVVFNLSHLFHSCLFLDLRILSLTVLYGRRPQIQPWTSNYTYWSQYQGFLFFLCRYQDHISFLKCSYNLRHSSVPLAKCFLKIYSCHLRKIDTRLSSLRN</sequence>
<reference evidence="1" key="1">
    <citation type="submission" date="2014-05" db="EMBL/GenBank/DDBJ databases">
        <authorList>
            <person name="Chronopoulou M."/>
        </authorList>
    </citation>
    <scope>NUCLEOTIDE SEQUENCE</scope>
    <source>
        <tissue evidence="1">Whole organism</tissue>
    </source>
</reference>
<feature type="non-terminal residue" evidence="1">
    <location>
        <position position="1"/>
    </location>
</feature>
<accession>A0A0K2VBX3</accession>
<protein>
    <submittedName>
        <fullName evidence="1">Uncharacterized protein</fullName>
    </submittedName>
</protein>
<dbReference type="AlphaFoldDB" id="A0A0K2VBX3"/>
<name>A0A0K2VBX3_LEPSM</name>
<dbReference type="EMBL" id="HACA01030633">
    <property type="protein sequence ID" value="CDW47994.1"/>
    <property type="molecule type" value="Transcribed_RNA"/>
</dbReference>
<proteinExistence type="predicted"/>
<organism evidence="1">
    <name type="scientific">Lepeophtheirus salmonis</name>
    <name type="common">Salmon louse</name>
    <name type="synonym">Caligus salmonis</name>
    <dbReference type="NCBI Taxonomy" id="72036"/>
    <lineage>
        <taxon>Eukaryota</taxon>
        <taxon>Metazoa</taxon>
        <taxon>Ecdysozoa</taxon>
        <taxon>Arthropoda</taxon>
        <taxon>Crustacea</taxon>
        <taxon>Multicrustacea</taxon>
        <taxon>Hexanauplia</taxon>
        <taxon>Copepoda</taxon>
        <taxon>Siphonostomatoida</taxon>
        <taxon>Caligidae</taxon>
        <taxon>Lepeophtheirus</taxon>
    </lineage>
</organism>